<keyword evidence="1" id="KW-0812">Transmembrane</keyword>
<accession>A0ABS2L0E0</accession>
<keyword evidence="3" id="KW-1185">Reference proteome</keyword>
<name>A0ABS2L0E0_9MICO</name>
<sequence length="172" mass="18767">MSVLISVVGGLAIVFVIMIAIAGPSQMRFRTLQRRRPTALILTAVTPRGSQAAGQELMRVYSPQSRSRLPTWMAVSVDSDALRFWSGGINPKQLFEATLHQIVSVNSAIVQESERSDRALELEFALERGNVKYPMVILGRGFLGLFPKSDAELAEISIELKKRIGAAGAVEA</sequence>
<evidence type="ECO:0000313" key="3">
    <source>
        <dbReference type="Proteomes" id="UP000776164"/>
    </source>
</evidence>
<proteinExistence type="predicted"/>
<comment type="caution">
    <text evidence="2">The sequence shown here is derived from an EMBL/GenBank/DDBJ whole genome shotgun (WGS) entry which is preliminary data.</text>
</comment>
<gene>
    <name evidence="2" type="ORF">JOE66_000166</name>
</gene>
<reference evidence="2 3" key="1">
    <citation type="submission" date="2021-01" db="EMBL/GenBank/DDBJ databases">
        <title>Sequencing the genomes of 1000 actinobacteria strains.</title>
        <authorList>
            <person name="Klenk H.-P."/>
        </authorList>
    </citation>
    <scope>NUCLEOTIDE SEQUENCE [LARGE SCALE GENOMIC DNA]</scope>
    <source>
        <strain evidence="2 3">DSM 13057</strain>
    </source>
</reference>
<dbReference type="EMBL" id="JAFBBU010000001">
    <property type="protein sequence ID" value="MBM7470532.1"/>
    <property type="molecule type" value="Genomic_DNA"/>
</dbReference>
<evidence type="ECO:0000256" key="1">
    <source>
        <dbReference type="SAM" id="Phobius"/>
    </source>
</evidence>
<protein>
    <submittedName>
        <fullName evidence="2">Uncharacterized protein</fullName>
    </submittedName>
</protein>
<dbReference type="RefSeq" id="WP_205106273.1">
    <property type="nucleotide sequence ID" value="NZ_BAAAHT010000001.1"/>
</dbReference>
<organism evidence="2 3">
    <name type="scientific">Subtercola frigoramans</name>
    <dbReference type="NCBI Taxonomy" id="120298"/>
    <lineage>
        <taxon>Bacteria</taxon>
        <taxon>Bacillati</taxon>
        <taxon>Actinomycetota</taxon>
        <taxon>Actinomycetes</taxon>
        <taxon>Micrococcales</taxon>
        <taxon>Microbacteriaceae</taxon>
        <taxon>Subtercola</taxon>
    </lineage>
</organism>
<dbReference type="Proteomes" id="UP000776164">
    <property type="component" value="Unassembled WGS sequence"/>
</dbReference>
<keyword evidence="1" id="KW-0472">Membrane</keyword>
<evidence type="ECO:0000313" key="2">
    <source>
        <dbReference type="EMBL" id="MBM7470532.1"/>
    </source>
</evidence>
<feature type="transmembrane region" description="Helical" evidence="1">
    <location>
        <begin position="6"/>
        <end position="25"/>
    </location>
</feature>
<keyword evidence="1" id="KW-1133">Transmembrane helix</keyword>